<protein>
    <submittedName>
        <fullName evidence="2">Uncharacterized protein</fullName>
    </submittedName>
</protein>
<dbReference type="EMBL" id="CP003059">
    <property type="protein sequence ID" value="AEP36153.1"/>
    <property type="molecule type" value="Genomic_DNA"/>
</dbReference>
<feature type="coiled-coil region" evidence="1">
    <location>
        <begin position="19"/>
        <end position="67"/>
    </location>
</feature>
<dbReference type="AlphaFoldDB" id="G4QCM3"/>
<dbReference type="KEGG" id="tas:TASI_0372"/>
<dbReference type="HOGENOM" id="CLU_1958511_0_0_4"/>
<dbReference type="RefSeq" id="WP_014111051.1">
    <property type="nucleotide sequence ID" value="NC_016043.1"/>
</dbReference>
<keyword evidence="3" id="KW-1185">Reference proteome</keyword>
<gene>
    <name evidence="2" type="ordered locus">TASI_0372</name>
</gene>
<organism evidence="2 3">
    <name type="scientific">Taylorella asinigenitalis (strain MCE3)</name>
    <dbReference type="NCBI Taxonomy" id="1008459"/>
    <lineage>
        <taxon>Bacteria</taxon>
        <taxon>Pseudomonadati</taxon>
        <taxon>Pseudomonadota</taxon>
        <taxon>Betaproteobacteria</taxon>
        <taxon>Burkholderiales</taxon>
        <taxon>Alcaligenaceae</taxon>
        <taxon>Taylorella</taxon>
    </lineage>
</organism>
<name>G4QCM3_TAYAM</name>
<evidence type="ECO:0000256" key="1">
    <source>
        <dbReference type="SAM" id="Coils"/>
    </source>
</evidence>
<dbReference type="OrthoDB" id="8690163at2"/>
<dbReference type="Proteomes" id="UP000009284">
    <property type="component" value="Chromosome"/>
</dbReference>
<sequence>MLSNLDQLIEKAHKVSQINRSLFNERNRLREQVSTYESQLEASQKKLDSNEKKIEELNKKVSELQGFLESTQSIMTQEVKNLKDQNKVLQTAHDKDKAILNTWKEDLTSIRSRVAHVLENISNDVQEE</sequence>
<reference key="1">
    <citation type="submission" date="2011-09" db="EMBL/GenBank/DDBJ databases">
        <title>Genomic characterization of the Taylorella genus.</title>
        <authorList>
            <person name="Hebert L."/>
            <person name="Moumen B."/>
            <person name="Pons N."/>
            <person name="Duquesne F."/>
            <person name="Breuil M.-F."/>
            <person name="Goux D."/>
            <person name="Batto J.-M."/>
            <person name="Renault P."/>
            <person name="Laugier C."/>
            <person name="Petry S."/>
        </authorList>
    </citation>
    <scope>NUCLEOTIDE SEQUENCE</scope>
    <source>
        <strain>MCE3</strain>
    </source>
</reference>
<accession>G4QCM3</accession>
<evidence type="ECO:0000313" key="2">
    <source>
        <dbReference type="EMBL" id="AEP36153.1"/>
    </source>
</evidence>
<reference evidence="2 3" key="2">
    <citation type="journal article" date="2012" name="PLoS ONE">
        <title>Genomic characterization of the taylorella genus.</title>
        <authorList>
            <person name="Hebert L."/>
            <person name="Moumen B."/>
            <person name="Pons N."/>
            <person name="Duquesne F."/>
            <person name="Breuil M.F."/>
            <person name="Goux D."/>
            <person name="Batto J.M."/>
            <person name="Laugier C."/>
            <person name="Renault P."/>
            <person name="Petry S."/>
        </authorList>
    </citation>
    <scope>NUCLEOTIDE SEQUENCE [LARGE SCALE GENOMIC DNA]</scope>
    <source>
        <strain evidence="2 3">MCE3</strain>
    </source>
</reference>
<keyword evidence="1" id="KW-0175">Coiled coil</keyword>
<proteinExistence type="predicted"/>
<evidence type="ECO:0000313" key="3">
    <source>
        <dbReference type="Proteomes" id="UP000009284"/>
    </source>
</evidence>
<dbReference type="STRING" id="1008459.TASI_0372"/>